<evidence type="ECO:0008006" key="4">
    <source>
        <dbReference type="Google" id="ProtNLM"/>
    </source>
</evidence>
<gene>
    <name evidence="2" type="ORF">E5K02_12485</name>
</gene>
<dbReference type="AlphaFoldDB" id="A0A4Z0QBW0"/>
<dbReference type="OrthoDB" id="680777at2"/>
<evidence type="ECO:0000313" key="2">
    <source>
        <dbReference type="EMBL" id="TGE27205.1"/>
    </source>
</evidence>
<protein>
    <recommendedName>
        <fullName evidence="4">DUF4177 domain-containing protein</fullName>
    </recommendedName>
</protein>
<feature type="chain" id="PRO_5021330732" description="DUF4177 domain-containing protein" evidence="1">
    <location>
        <begin position="25"/>
        <end position="127"/>
    </location>
</feature>
<dbReference type="EMBL" id="SRMB01000002">
    <property type="protein sequence ID" value="TGE27205.1"/>
    <property type="molecule type" value="Genomic_DNA"/>
</dbReference>
<organism evidence="2 3">
    <name type="scientific">Hymenobacter metallicola</name>
    <dbReference type="NCBI Taxonomy" id="2563114"/>
    <lineage>
        <taxon>Bacteria</taxon>
        <taxon>Pseudomonadati</taxon>
        <taxon>Bacteroidota</taxon>
        <taxon>Cytophagia</taxon>
        <taxon>Cytophagales</taxon>
        <taxon>Hymenobacteraceae</taxon>
        <taxon>Hymenobacter</taxon>
    </lineage>
</organism>
<keyword evidence="1" id="KW-0732">Signal</keyword>
<accession>A0A4Z0QBW0</accession>
<keyword evidence="3" id="KW-1185">Reference proteome</keyword>
<name>A0A4Z0QBW0_9BACT</name>
<evidence type="ECO:0000256" key="1">
    <source>
        <dbReference type="SAM" id="SignalP"/>
    </source>
</evidence>
<reference evidence="2 3" key="1">
    <citation type="submission" date="2019-04" db="EMBL/GenBank/DDBJ databases">
        <authorList>
            <person name="Feng G."/>
            <person name="Zhang J."/>
            <person name="Zhu H."/>
        </authorList>
    </citation>
    <scope>NUCLEOTIDE SEQUENCE [LARGE SCALE GENOMIC DNA]</scope>
    <source>
        <strain evidence="2 3">9PBR-1</strain>
    </source>
</reference>
<sequence length="127" mass="14210">MQSSFTRLVLLLTLLILPLLPHRAAAQAGKYTYLQMTTIESVIAGGMGRSKVSFTPEFKGAKEAPMENLFSLTGLNMGNLRKNEETIHSYMQQISEDGWELVTSVPLTYSLQGSGLFMTRYIFRKAK</sequence>
<comment type="caution">
    <text evidence="2">The sequence shown here is derived from an EMBL/GenBank/DDBJ whole genome shotgun (WGS) entry which is preliminary data.</text>
</comment>
<dbReference type="RefSeq" id="WP_135395107.1">
    <property type="nucleotide sequence ID" value="NZ_SRMB01000002.1"/>
</dbReference>
<proteinExistence type="predicted"/>
<evidence type="ECO:0000313" key="3">
    <source>
        <dbReference type="Proteomes" id="UP000298471"/>
    </source>
</evidence>
<feature type="signal peptide" evidence="1">
    <location>
        <begin position="1"/>
        <end position="24"/>
    </location>
</feature>
<dbReference type="Proteomes" id="UP000298471">
    <property type="component" value="Unassembled WGS sequence"/>
</dbReference>